<dbReference type="FunFam" id="3.40.50.10490:FF:000023">
    <property type="entry name" value="Glucose-6-phosphate isomerase"/>
    <property type="match status" value="1"/>
</dbReference>
<keyword evidence="6 9" id="KW-0324">Glycolysis</keyword>
<feature type="domain" description="Rho-GAP" evidence="13">
    <location>
        <begin position="2246"/>
        <end position="2445"/>
    </location>
</feature>
<dbReference type="InterPro" id="IPR035482">
    <property type="entry name" value="SIS_PGI_2"/>
</dbReference>
<feature type="region of interest" description="Disordered" evidence="11">
    <location>
        <begin position="2788"/>
        <end position="2818"/>
    </location>
</feature>
<keyword evidence="7 9" id="KW-0413">Isomerase</keyword>
<evidence type="ECO:0000256" key="3">
    <source>
        <dbReference type="ARBA" id="ARBA00011952"/>
    </source>
</evidence>
<dbReference type="Pfam" id="PF00169">
    <property type="entry name" value="PH"/>
    <property type="match status" value="1"/>
</dbReference>
<dbReference type="GO" id="GO:0006094">
    <property type="term" value="P:gluconeogenesis"/>
    <property type="evidence" value="ECO:0007669"/>
    <property type="project" value="UniProtKB-KW"/>
</dbReference>
<dbReference type="InterPro" id="IPR001672">
    <property type="entry name" value="G6P_Isomerase"/>
</dbReference>
<dbReference type="InterPro" id="IPR001849">
    <property type="entry name" value="PH_domain"/>
</dbReference>
<dbReference type="OrthoDB" id="1896158at2759"/>
<dbReference type="InterPro" id="IPR008936">
    <property type="entry name" value="Rho_GTPase_activation_prot"/>
</dbReference>
<dbReference type="InterPro" id="IPR025757">
    <property type="entry name" value="MIP1_Leuzipper"/>
</dbReference>
<accession>A0A834TWQ8</accession>
<dbReference type="Pfam" id="PF14389">
    <property type="entry name" value="Lzipper-MIP1"/>
    <property type="match status" value="1"/>
</dbReference>
<dbReference type="SMART" id="SM00233">
    <property type="entry name" value="PH"/>
    <property type="match status" value="1"/>
</dbReference>
<feature type="compositionally biased region" description="Polar residues" evidence="11">
    <location>
        <begin position="780"/>
        <end position="791"/>
    </location>
</feature>
<evidence type="ECO:0000259" key="13">
    <source>
        <dbReference type="PROSITE" id="PS50238"/>
    </source>
</evidence>
<dbReference type="InterPro" id="IPR035476">
    <property type="entry name" value="SIS_PGI_1"/>
</dbReference>
<evidence type="ECO:0000313" key="14">
    <source>
        <dbReference type="EMBL" id="KAF7829995.1"/>
    </source>
</evidence>
<dbReference type="PANTHER" id="PTHR31110">
    <property type="entry name" value="PESTICIDAL CRYSTAL CRY8BA PROTEIN"/>
    <property type="match status" value="1"/>
</dbReference>
<dbReference type="PROSITE" id="PS51463">
    <property type="entry name" value="P_GLUCOSE_ISOMERASE_3"/>
    <property type="match status" value="1"/>
</dbReference>
<dbReference type="UniPathway" id="UPA00109">
    <property type="reaction ID" value="UER00181"/>
</dbReference>
<protein>
    <recommendedName>
        <fullName evidence="3 9">Glucose-6-phosphate isomerase</fullName>
        <ecNumber evidence="3 9">5.3.1.9</ecNumber>
    </recommendedName>
</protein>
<dbReference type="EMBL" id="JAAIUW010000005">
    <property type="protein sequence ID" value="KAF7829995.1"/>
    <property type="molecule type" value="Genomic_DNA"/>
</dbReference>
<feature type="compositionally biased region" description="Pro residues" evidence="11">
    <location>
        <begin position="2911"/>
        <end position="2929"/>
    </location>
</feature>
<dbReference type="InterPro" id="IPR046348">
    <property type="entry name" value="SIS_dom_sf"/>
</dbReference>
<comment type="pathway">
    <text evidence="1 9">Carbohydrate degradation; glycolysis; D-glyceraldehyde 3-phosphate and glycerone phosphate from D-glucose: step 2/4.</text>
</comment>
<evidence type="ECO:0000256" key="10">
    <source>
        <dbReference type="SAM" id="Coils"/>
    </source>
</evidence>
<feature type="compositionally biased region" description="Basic and acidic residues" evidence="11">
    <location>
        <begin position="845"/>
        <end position="857"/>
    </location>
</feature>
<dbReference type="GO" id="GO:0097367">
    <property type="term" value="F:carbohydrate derivative binding"/>
    <property type="evidence" value="ECO:0007669"/>
    <property type="project" value="InterPro"/>
</dbReference>
<dbReference type="Pfam" id="PF00342">
    <property type="entry name" value="PGI"/>
    <property type="match status" value="2"/>
</dbReference>
<feature type="domain" description="PH" evidence="12">
    <location>
        <begin position="2092"/>
        <end position="2199"/>
    </location>
</feature>
<feature type="compositionally biased region" description="Low complexity" evidence="11">
    <location>
        <begin position="769"/>
        <end position="779"/>
    </location>
</feature>
<evidence type="ECO:0000256" key="7">
    <source>
        <dbReference type="ARBA" id="ARBA00023235"/>
    </source>
</evidence>
<dbReference type="EC" id="5.3.1.9" evidence="3 9"/>
<dbReference type="Gene3D" id="1.10.555.10">
    <property type="entry name" value="Rho GTPase activation protein"/>
    <property type="match status" value="1"/>
</dbReference>
<dbReference type="SUPFAM" id="SSF48350">
    <property type="entry name" value="GTPase activation domain, GAP"/>
    <property type="match status" value="1"/>
</dbReference>
<evidence type="ECO:0000256" key="8">
    <source>
        <dbReference type="ARBA" id="ARBA00029321"/>
    </source>
</evidence>
<dbReference type="Pfam" id="PF00620">
    <property type="entry name" value="RhoGAP"/>
    <property type="match status" value="1"/>
</dbReference>
<feature type="region of interest" description="Disordered" evidence="11">
    <location>
        <begin position="2616"/>
        <end position="2641"/>
    </location>
</feature>
<comment type="caution">
    <text evidence="14">The sequence shown here is derived from an EMBL/GenBank/DDBJ whole genome shotgun (WGS) entry which is preliminary data.</text>
</comment>
<feature type="compositionally biased region" description="Polar residues" evidence="11">
    <location>
        <begin position="2889"/>
        <end position="2908"/>
    </location>
</feature>
<dbReference type="PANTHER" id="PTHR31110:SF2">
    <property type="entry name" value="PESTICIDAL CRYSTAL CRY8BA PROTEIN"/>
    <property type="match status" value="1"/>
</dbReference>
<dbReference type="SMART" id="SM00324">
    <property type="entry name" value="RhoGAP"/>
    <property type="match status" value="1"/>
</dbReference>
<dbReference type="GO" id="GO:0007165">
    <property type="term" value="P:signal transduction"/>
    <property type="evidence" value="ECO:0007669"/>
    <property type="project" value="InterPro"/>
</dbReference>
<keyword evidence="5" id="KW-0343">GTPase activation</keyword>
<dbReference type="PROSITE" id="PS00174">
    <property type="entry name" value="P_GLUCOSE_ISOMERASE_2"/>
    <property type="match status" value="1"/>
</dbReference>
<dbReference type="NCBIfam" id="NF010696">
    <property type="entry name" value="PRK14096.1"/>
    <property type="match status" value="1"/>
</dbReference>
<dbReference type="Proteomes" id="UP000634136">
    <property type="component" value="Unassembled WGS sequence"/>
</dbReference>
<evidence type="ECO:0000256" key="1">
    <source>
        <dbReference type="ARBA" id="ARBA00004926"/>
    </source>
</evidence>
<dbReference type="Gene3D" id="3.40.50.10490">
    <property type="entry name" value="Glucose-6-phosphate isomerase like protein, domain 1"/>
    <property type="match status" value="2"/>
</dbReference>
<evidence type="ECO:0000256" key="2">
    <source>
        <dbReference type="ARBA" id="ARBA00006604"/>
    </source>
</evidence>
<dbReference type="CDD" id="cd00821">
    <property type="entry name" value="PH"/>
    <property type="match status" value="1"/>
</dbReference>
<dbReference type="SUPFAM" id="SSF53697">
    <property type="entry name" value="SIS domain"/>
    <property type="match status" value="1"/>
</dbReference>
<feature type="compositionally biased region" description="Basic and acidic residues" evidence="11">
    <location>
        <begin position="2961"/>
        <end position="2977"/>
    </location>
</feature>
<feature type="compositionally biased region" description="Polar residues" evidence="11">
    <location>
        <begin position="858"/>
        <end position="872"/>
    </location>
</feature>
<evidence type="ECO:0000256" key="9">
    <source>
        <dbReference type="RuleBase" id="RU000612"/>
    </source>
</evidence>
<dbReference type="GO" id="GO:0004347">
    <property type="term" value="F:glucose-6-phosphate isomerase activity"/>
    <property type="evidence" value="ECO:0007669"/>
    <property type="project" value="UniProtKB-EC"/>
</dbReference>
<feature type="compositionally biased region" description="Polar residues" evidence="11">
    <location>
        <begin position="674"/>
        <end position="684"/>
    </location>
</feature>
<dbReference type="FunFam" id="3.40.50.10490:FF:000021">
    <property type="entry name" value="Glucose-6-phosphate isomerase"/>
    <property type="match status" value="1"/>
</dbReference>
<proteinExistence type="inferred from homology"/>
<dbReference type="InterPro" id="IPR000198">
    <property type="entry name" value="RhoGAP_dom"/>
</dbReference>
<feature type="compositionally biased region" description="Polar residues" evidence="11">
    <location>
        <begin position="2566"/>
        <end position="2583"/>
    </location>
</feature>
<dbReference type="Gene3D" id="2.30.29.30">
    <property type="entry name" value="Pleckstrin-homology domain (PH domain)/Phosphotyrosine-binding domain (PTB)"/>
    <property type="match status" value="1"/>
</dbReference>
<dbReference type="SUPFAM" id="SSF50729">
    <property type="entry name" value="PH domain-like"/>
    <property type="match status" value="1"/>
</dbReference>
<keyword evidence="4 9" id="KW-0312">Gluconeogenesis</keyword>
<feature type="region of interest" description="Disordered" evidence="11">
    <location>
        <begin position="642"/>
        <end position="724"/>
    </location>
</feature>
<keyword evidence="10" id="KW-0175">Coiled coil</keyword>
<feature type="compositionally biased region" description="Polar residues" evidence="11">
    <location>
        <begin position="2509"/>
        <end position="2520"/>
    </location>
</feature>
<dbReference type="PROSITE" id="PS50003">
    <property type="entry name" value="PH_DOMAIN"/>
    <property type="match status" value="1"/>
</dbReference>
<feature type="region of interest" description="Disordered" evidence="11">
    <location>
        <begin position="756"/>
        <end position="791"/>
    </location>
</feature>
<evidence type="ECO:0000256" key="4">
    <source>
        <dbReference type="ARBA" id="ARBA00022432"/>
    </source>
</evidence>
<feature type="region of interest" description="Disordered" evidence="11">
    <location>
        <begin position="2454"/>
        <end position="2583"/>
    </location>
</feature>
<dbReference type="HAMAP" id="MF_00473">
    <property type="entry name" value="G6P_isomerase"/>
    <property type="match status" value="1"/>
</dbReference>
<evidence type="ECO:0000256" key="5">
    <source>
        <dbReference type="ARBA" id="ARBA00022468"/>
    </source>
</evidence>
<dbReference type="CDD" id="cd05015">
    <property type="entry name" value="SIS_PGI_1"/>
    <property type="match status" value="1"/>
</dbReference>
<feature type="compositionally biased region" description="Acidic residues" evidence="11">
    <location>
        <begin position="2461"/>
        <end position="2507"/>
    </location>
</feature>
<evidence type="ECO:0000259" key="12">
    <source>
        <dbReference type="PROSITE" id="PS50003"/>
    </source>
</evidence>
<dbReference type="CDD" id="cd00159">
    <property type="entry name" value="RhoGAP"/>
    <property type="match status" value="1"/>
</dbReference>
<dbReference type="GO" id="GO:0006096">
    <property type="term" value="P:glycolytic process"/>
    <property type="evidence" value="ECO:0007669"/>
    <property type="project" value="UniProtKB-UniPathway"/>
</dbReference>
<evidence type="ECO:0000256" key="6">
    <source>
        <dbReference type="ARBA" id="ARBA00023152"/>
    </source>
</evidence>
<feature type="coiled-coil region" evidence="10">
    <location>
        <begin position="2692"/>
        <end position="2764"/>
    </location>
</feature>
<dbReference type="PROSITE" id="PS50238">
    <property type="entry name" value="RHOGAP"/>
    <property type="match status" value="1"/>
</dbReference>
<feature type="region of interest" description="Disordered" evidence="11">
    <location>
        <begin position="2843"/>
        <end position="2987"/>
    </location>
</feature>
<feature type="region of interest" description="Disordered" evidence="11">
    <location>
        <begin position="839"/>
        <end position="888"/>
    </location>
</feature>
<dbReference type="InterPro" id="IPR018189">
    <property type="entry name" value="Phosphoglucose_isomerase_CS"/>
</dbReference>
<gene>
    <name evidence="14" type="ORF">G2W53_012328</name>
</gene>
<organism evidence="14 15">
    <name type="scientific">Senna tora</name>
    <dbReference type="NCBI Taxonomy" id="362788"/>
    <lineage>
        <taxon>Eukaryota</taxon>
        <taxon>Viridiplantae</taxon>
        <taxon>Streptophyta</taxon>
        <taxon>Embryophyta</taxon>
        <taxon>Tracheophyta</taxon>
        <taxon>Spermatophyta</taxon>
        <taxon>Magnoliopsida</taxon>
        <taxon>eudicotyledons</taxon>
        <taxon>Gunneridae</taxon>
        <taxon>Pentapetalae</taxon>
        <taxon>rosids</taxon>
        <taxon>fabids</taxon>
        <taxon>Fabales</taxon>
        <taxon>Fabaceae</taxon>
        <taxon>Caesalpinioideae</taxon>
        <taxon>Cassia clade</taxon>
        <taxon>Senna</taxon>
    </lineage>
</organism>
<feature type="compositionally biased region" description="Basic and acidic residues" evidence="11">
    <location>
        <begin position="2879"/>
        <end position="2888"/>
    </location>
</feature>
<dbReference type="GO" id="GO:0005096">
    <property type="term" value="F:GTPase activator activity"/>
    <property type="evidence" value="ECO:0007669"/>
    <property type="project" value="UniProtKB-KW"/>
</dbReference>
<keyword evidence="15" id="KW-1185">Reference proteome</keyword>
<evidence type="ECO:0000313" key="15">
    <source>
        <dbReference type="Proteomes" id="UP000634136"/>
    </source>
</evidence>
<dbReference type="PRINTS" id="PR00662">
    <property type="entry name" value="G6PISOMERASE"/>
</dbReference>
<sequence length="2987" mass="330341">MASISGICLSSPTLKLQSQSPRLTSILRKQLVEFPARPNLATADRSFSFAFTQSVAREVPAELSKVKDAAVAEHKTGLEKDPRALWRRYVDWLYQHKELGIYLDVSRVGFSDDFVKEMEPRFQAAFRAMEELERGAIANPDEGRMVGHYWLRDPKLAPTSFLKTQIENTLEALCNFANDIVSGKIKPPSSPEGRFTQILSIGIGGSALGPQFVAEALAPDNPPLKIRFIDNTDPAGIDHQIAQLGSELASTLVIVISKSGGTPETRNGLLEVQKAFREAGLNFAKQGVAITQENSLLDNTARIEGWLARLPMFDWVGGRTSEMSAVGLLPAALQGIDVREMLAGASLMDEANRSTVLRNNPAALLALCWYWATDGVGSKDMVILPYKDSLLLFSRYLQQLVMESLGKEFDLDGNRVNQGISVYGNKGSTDQHAYIQQLREGVHNFFVTFIEVLRDRPPGHDWELEPGVTCGDYLFGMLQGTRSALYANDRESVTVTVQEVTPRSVGALIALYERAVGIYASLVNINAYHQPGVEAGKRAAGEVLALQKRVLAVLNEARYDVKSMSPESCKDPVEPLTIDEVAERCHAPEDIEMIYKIVAHMAANDRALIAEGSCGSPRSLKKEVPFSTSGLRSRIDLIGGIKSGSGRGVGLPPPAKFRSGRLPSNAIPGEIDDSGSNSGNNGTTDSEDEAYGARYSVNSSPSDTRVPIPNGTTAQRYGKLTQRRRPRYISDYSYSEVSSSRETLVGRHGVVRGIGNVRQSGVTEDESSDSAASSEFSTTQGGSISSTVPRTRSYVSGGYASRMNVQCAAEKEGRFSADDDDEDIPSAPPFCGSVQEIRQAPETSASREHTSPHKADTQEFSTRNESNTTNSMAKDKKEINSGNKTQDQCVRNVAGSEANASSSSYPARLPTFHASALGPWHSVIAYDACVRVCLHAWAMQCMEAPMFLENECALLREVFGLRKILLQSEEELMVKHNSELSSKGVALKPKKLIGKMKVQVRKVKMAVEPPTTGCSISSIRMPKIKMESVRHHLSNLQSTFSSGCKCLKGIQCVPRITSNGSLARHSLSYVHASTRYIQQVSGLLKAGVTTLRNSSSSYEVVQAANYSDAGIETYPCLLRLKSSIEEDSIQMQPGSSETHMFFPDSLGDGLIIEVQDPSGKQLGRALVQVANIVDDSADKLHWWPIYHEPDHELVGKIQLYIIYSTSLDDSSNPKCGSVAETVAYDLVLEVAMKVQGFHQRNLILHGPWKWLLSEFASYYGVSEIYTKLRYLSYVMDVATPTADCLNLVYNLLTPVIMKGNDKTSLSHQENRMLGETKDQIEQILTLVFENYKSLDETSFSGVTEVFRPASSLAAPALEPAVKLYKLLHDILSPEAQTAFCHYFQVAAKKRSRRHLSETDEYITNNNEGSLMDSMTMSTAYQKMKILCTNLRNEICTDIQIHNQNILPSFVDLPNLSASIYSTELCSRLRAFLIACPPTGPSPPVAELVIATSDFQRDLISWNISPVKGGVDAKELFHLYILVWIQDKRLTLLESCKLDKVKWSGVRTQHSTTPFVDDMYGRLKETLANYEVIICRWPEYTFVLENAIADVEKAIVEALDKQYADVLSPLKESMTPKKFGLKYVQKLAKRPACPYVVPDELGILLNSMKRMLDVLRPRLESQFKSWGSCLPHVGNTAPGERLSEVTVMLRAKFRNYLQVIVEKLTENTKLQNATKLKKILQDSKETVIESDVRGRMQPLKDQLANTISHLHTIFETQVFIAICRGYWDRTGKEILSFLENRKENRSWYKGSTIAVSILDDTFASQMQQLLGNALHEKDLEPPRSIMEAHMFSHHVQSYWFTTYSYSSLFWSFITWNSIAKVAATSNRYYLSFICTSSDQGSKEEQQVQDRSFIGRVPVVFSEIDAWANSNFSRKVGHSNPDLSRSHNCIERMAYCVRKININCEAKFSRVFFVTRIRSFSEFCLRIATMGFGSEILTSIRASLELDLQFPDPIHAATRGGENEIGERKENGGPDSGLFWVTLNQVIANRAAEILGHKRGEKRLSIDYYVIFGVADMTNKNADAFLGDGGASLPSAQPGKPDDQLHYCGTGSNTIFKSGPLFLSSKGIGWTSWKKRWFILTSTSLVFFRSDPNAVPQKGNEANLTLGGIDLNNSGSVVVKADKKLLTVLFPDGRDGRAFTLKAETTEDLNEWKTALENALAQAPSAANVLGQNGICRNGQTESVDNSMDQSKDREPMKSTVIGRPILLALEDADGTPSFLEKALKFIEEHGVKVEGILRQAADVEDVEHRVREYEQGKVEFSAEEDAHVVADCVKHVLRELPSSPVPASCCKALLEACRTERTSRVSNMRAAICETFPEPNRRLLQRILLMMRAVASHKAENRMSSSAVAACMAPLLLRALLHGDCEIENDFDVGGDGSLQLLQAAAAANHAQAIVITLLEEYDSLFGEGGEIVDMYSNSEEGGTESEEASDVESYDDDDDYEEEEEEEEEEEDESVQESDADEDEDLVSEASSETGNSRANHVSDDKEHNLSSSKSSGASEHVKVNQVLSSNSREISLPQHEDIRNSENLINPSKTARVEQSNKPAEVLEGVFTDQSTVHHSSSSNASCMKKSITMSSLPEHNSQQHTKFGRTAARKNQSTDSIDYSIEDDVGIVTHEAAKTELQSQIAKEVKGNSKLQPDLGNQKKPLHQRRLALELDVASLQEQLQEEKSSRATLEAGPKFYPGPLSDLTSIDEKTKADLEELALLEADLTSLEQKVNDLGIRLNLQHKQNSGSALNFYNKPQQISDQETKLKNKPDTEVKATSQFGRSRSKGANPMAARTKLSFRLNFLKDRRGQIANELQNVDKGQEFGHSAQNPEKGKGLENTSGGPEIHCVSNQEKEKGKGSEFHQTQPSIIKSQGSEIDSVSNPNPIPNPIPNHIPNPNPNPNPEKGRGFGSSLLLPQNSAKMRKMGGHAVQHSETWDQHPQHLDRGKSEGHNPYTVDKGR</sequence>
<dbReference type="CDD" id="cd05016">
    <property type="entry name" value="SIS_PGI_2"/>
    <property type="match status" value="1"/>
</dbReference>
<comment type="catalytic activity">
    <reaction evidence="8 9">
        <text>alpha-D-glucose 6-phosphate = beta-D-fructose 6-phosphate</text>
        <dbReference type="Rhea" id="RHEA:11816"/>
        <dbReference type="ChEBI" id="CHEBI:57634"/>
        <dbReference type="ChEBI" id="CHEBI:58225"/>
        <dbReference type="EC" id="5.3.1.9"/>
    </reaction>
</comment>
<feature type="compositionally biased region" description="Polar residues" evidence="11">
    <location>
        <begin position="2616"/>
        <end position="2627"/>
    </location>
</feature>
<name>A0A834TWQ8_9FABA</name>
<feature type="compositionally biased region" description="Basic and acidic residues" evidence="11">
    <location>
        <begin position="2789"/>
        <end position="2801"/>
    </location>
</feature>
<comment type="similarity">
    <text evidence="2 9">Belongs to the GPI family.</text>
</comment>
<evidence type="ECO:0000256" key="11">
    <source>
        <dbReference type="SAM" id="MobiDB-lite"/>
    </source>
</evidence>
<reference evidence="14" key="1">
    <citation type="submission" date="2020-09" db="EMBL/GenBank/DDBJ databases">
        <title>Genome-Enabled Discovery of Anthraquinone Biosynthesis in Senna tora.</title>
        <authorList>
            <person name="Kang S.-H."/>
            <person name="Pandey R.P."/>
            <person name="Lee C.-M."/>
            <person name="Sim J.-S."/>
            <person name="Jeong J.-T."/>
            <person name="Choi B.-S."/>
            <person name="Jung M."/>
            <person name="Ginzburg D."/>
            <person name="Zhao K."/>
            <person name="Won S.Y."/>
            <person name="Oh T.-J."/>
            <person name="Yu Y."/>
            <person name="Kim N.-H."/>
            <person name="Lee O.R."/>
            <person name="Lee T.-H."/>
            <person name="Bashyal P."/>
            <person name="Kim T.-S."/>
            <person name="Lee W.-H."/>
            <person name="Kawkins C."/>
            <person name="Kim C.-K."/>
            <person name="Kim J.S."/>
            <person name="Ahn B.O."/>
            <person name="Rhee S.Y."/>
            <person name="Sohng J.K."/>
        </authorList>
    </citation>
    <scope>NUCLEOTIDE SEQUENCE</scope>
    <source>
        <tissue evidence="14">Leaf</tissue>
    </source>
</reference>
<dbReference type="InterPro" id="IPR011993">
    <property type="entry name" value="PH-like_dom_sf"/>
</dbReference>